<dbReference type="Pfam" id="PF00665">
    <property type="entry name" value="rve"/>
    <property type="match status" value="1"/>
</dbReference>
<dbReference type="InterPro" id="IPR009057">
    <property type="entry name" value="Homeodomain-like_sf"/>
</dbReference>
<evidence type="ECO:0000256" key="5">
    <source>
        <dbReference type="ARBA" id="ARBA00023172"/>
    </source>
</evidence>
<dbReference type="GO" id="GO:0015074">
    <property type="term" value="P:DNA integration"/>
    <property type="evidence" value="ECO:0007669"/>
    <property type="project" value="InterPro"/>
</dbReference>
<dbReference type="GO" id="GO:0003677">
    <property type="term" value="F:DNA binding"/>
    <property type="evidence" value="ECO:0007669"/>
    <property type="project" value="UniProtKB-KW"/>
</dbReference>
<dbReference type="Pfam" id="PF13565">
    <property type="entry name" value="HTH_32"/>
    <property type="match status" value="1"/>
</dbReference>
<evidence type="ECO:0000256" key="4">
    <source>
        <dbReference type="ARBA" id="ARBA00023125"/>
    </source>
</evidence>
<dbReference type="RefSeq" id="WP_133883547.1">
    <property type="nucleotide sequence ID" value="NZ_MWIN01000013.1"/>
</dbReference>
<dbReference type="GO" id="GO:0006313">
    <property type="term" value="P:DNA transposition"/>
    <property type="evidence" value="ECO:0007669"/>
    <property type="project" value="InterPro"/>
</dbReference>
<name>A0A4R7NYE9_9GAMM</name>
<dbReference type="PROSITE" id="PS50994">
    <property type="entry name" value="INTEGRASE"/>
    <property type="match status" value="1"/>
</dbReference>
<dbReference type="SUPFAM" id="SSF46689">
    <property type="entry name" value="Homeodomain-like"/>
    <property type="match status" value="1"/>
</dbReference>
<dbReference type="InterPro" id="IPR012337">
    <property type="entry name" value="RNaseH-like_sf"/>
</dbReference>
<proteinExistence type="inferred from homology"/>
<dbReference type="InterPro" id="IPR001584">
    <property type="entry name" value="Integrase_cat-core"/>
</dbReference>
<evidence type="ECO:0000256" key="3">
    <source>
        <dbReference type="ARBA" id="ARBA00022578"/>
    </source>
</evidence>
<evidence type="ECO:0000313" key="7">
    <source>
        <dbReference type="EMBL" id="TDU25922.1"/>
    </source>
</evidence>
<dbReference type="InterPro" id="IPR036397">
    <property type="entry name" value="RNaseH_sf"/>
</dbReference>
<dbReference type="PANTHER" id="PTHR10948:SF23">
    <property type="entry name" value="TRANSPOSASE INSI FOR INSERTION SEQUENCE ELEMENT IS30A-RELATED"/>
    <property type="match status" value="1"/>
</dbReference>
<dbReference type="Proteomes" id="UP000295341">
    <property type="component" value="Unassembled WGS sequence"/>
</dbReference>
<dbReference type="GO" id="GO:0005829">
    <property type="term" value="C:cytosol"/>
    <property type="evidence" value="ECO:0007669"/>
    <property type="project" value="TreeGrafter"/>
</dbReference>
<dbReference type="SUPFAM" id="SSF53098">
    <property type="entry name" value="Ribonuclease H-like"/>
    <property type="match status" value="1"/>
</dbReference>
<accession>A0A4R7NYE9</accession>
<dbReference type="InterPro" id="IPR051917">
    <property type="entry name" value="Transposase-Integrase"/>
</dbReference>
<keyword evidence="5" id="KW-0233">DNA recombination</keyword>
<sequence length="318" mass="37320">MSYVQLTPGERYMLGQLLKQGLSVPKIADQMGRHRTTIWREVRRNVRGNDPLYRWYEAQERSNGRRSRSRRNRRLSDEDLALIERCLADKWSPEQIANRGALLFALEVSHETVYRHVWRDKRRGGQLFRHLRLSQKQKRKRYGAYDSRGRLAGKRHISERPEAANQRSEFGHWEIDTVMGSPDQHCVVTLVERSTGYTLIGKLRDRSAQGLTRQVISMIQRERSGSFKTITSDNGTEFHSYKDIEQATGVIFYFATPHHAWERGTCENTNGLLRQYLPKRTSTARVTQDRCDFLARELNSRPRKRHGYFTPEEMRRAA</sequence>
<gene>
    <name evidence="7" type="ORF">DFR24_4369</name>
</gene>
<comment type="function">
    <text evidence="1">Required for the transposition of the insertion element.</text>
</comment>
<dbReference type="AlphaFoldDB" id="A0A4R7NYE9"/>
<organism evidence="7 8">
    <name type="scientific">Panacagrimonas perspica</name>
    <dbReference type="NCBI Taxonomy" id="381431"/>
    <lineage>
        <taxon>Bacteria</taxon>
        <taxon>Pseudomonadati</taxon>
        <taxon>Pseudomonadota</taxon>
        <taxon>Gammaproteobacteria</taxon>
        <taxon>Nevskiales</taxon>
        <taxon>Nevskiaceae</taxon>
        <taxon>Panacagrimonas</taxon>
    </lineage>
</organism>
<dbReference type="OrthoDB" id="9803231at2"/>
<dbReference type="Gene3D" id="3.30.420.10">
    <property type="entry name" value="Ribonuclease H-like superfamily/Ribonuclease H"/>
    <property type="match status" value="1"/>
</dbReference>
<dbReference type="InterPro" id="IPR001598">
    <property type="entry name" value="Transposase_IS30_CS"/>
</dbReference>
<evidence type="ECO:0000256" key="2">
    <source>
        <dbReference type="ARBA" id="ARBA00006363"/>
    </source>
</evidence>
<dbReference type="InterPro" id="IPR025246">
    <property type="entry name" value="IS30-like_HTH"/>
</dbReference>
<dbReference type="PANTHER" id="PTHR10948">
    <property type="entry name" value="TRANSPOSASE"/>
    <property type="match status" value="1"/>
</dbReference>
<protein>
    <submittedName>
        <fullName evidence="7">IS30 family transposase</fullName>
    </submittedName>
</protein>
<evidence type="ECO:0000313" key="8">
    <source>
        <dbReference type="Proteomes" id="UP000295341"/>
    </source>
</evidence>
<keyword evidence="3" id="KW-0815">Transposition</keyword>
<dbReference type="PROSITE" id="PS01043">
    <property type="entry name" value="TRANSPOSASE_IS30"/>
    <property type="match status" value="1"/>
</dbReference>
<keyword evidence="8" id="KW-1185">Reference proteome</keyword>
<evidence type="ECO:0000259" key="6">
    <source>
        <dbReference type="PROSITE" id="PS50994"/>
    </source>
</evidence>
<dbReference type="Pfam" id="PF13936">
    <property type="entry name" value="HTH_38"/>
    <property type="match status" value="1"/>
</dbReference>
<feature type="domain" description="Integrase catalytic" evidence="6">
    <location>
        <begin position="157"/>
        <end position="318"/>
    </location>
</feature>
<keyword evidence="4" id="KW-0238">DNA-binding</keyword>
<reference evidence="7 8" key="1">
    <citation type="submission" date="2019-03" db="EMBL/GenBank/DDBJ databases">
        <title>Genomic Encyclopedia of Type Strains, Phase IV (KMG-IV): sequencing the most valuable type-strain genomes for metagenomic binning, comparative biology and taxonomic classification.</title>
        <authorList>
            <person name="Goeker M."/>
        </authorList>
    </citation>
    <scope>NUCLEOTIDE SEQUENCE [LARGE SCALE GENOMIC DNA]</scope>
    <source>
        <strain evidence="7 8">DSM 26377</strain>
    </source>
</reference>
<evidence type="ECO:0000256" key="1">
    <source>
        <dbReference type="ARBA" id="ARBA00002190"/>
    </source>
</evidence>
<dbReference type="GO" id="GO:0004803">
    <property type="term" value="F:transposase activity"/>
    <property type="evidence" value="ECO:0007669"/>
    <property type="project" value="InterPro"/>
</dbReference>
<dbReference type="InterPro" id="IPR053392">
    <property type="entry name" value="Transposase_IS30-like"/>
</dbReference>
<comment type="similarity">
    <text evidence="2">Belongs to the transposase IS30 family.</text>
</comment>
<dbReference type="EMBL" id="SOBT01000011">
    <property type="protein sequence ID" value="TDU25922.1"/>
    <property type="molecule type" value="Genomic_DNA"/>
</dbReference>
<dbReference type="NCBIfam" id="NF033563">
    <property type="entry name" value="transpos_IS30"/>
    <property type="match status" value="1"/>
</dbReference>
<comment type="caution">
    <text evidence="7">The sequence shown here is derived from an EMBL/GenBank/DDBJ whole genome shotgun (WGS) entry which is preliminary data.</text>
</comment>